<dbReference type="InterPro" id="IPR035959">
    <property type="entry name" value="RutC-like_sf"/>
</dbReference>
<dbReference type="PANTHER" id="PTHR43857:SF1">
    <property type="entry name" value="YJGH FAMILY PROTEIN"/>
    <property type="match status" value="1"/>
</dbReference>
<evidence type="ECO:0000313" key="2">
    <source>
        <dbReference type="Proteomes" id="UP001399917"/>
    </source>
</evidence>
<dbReference type="EMBL" id="BAABDF010000007">
    <property type="protein sequence ID" value="GAA3877736.1"/>
    <property type="molecule type" value="Genomic_DNA"/>
</dbReference>
<dbReference type="PANTHER" id="PTHR43857">
    <property type="entry name" value="BLR7761 PROTEIN"/>
    <property type="match status" value="1"/>
</dbReference>
<gene>
    <name evidence="1" type="ORF">GCM10022404_29390</name>
</gene>
<evidence type="ECO:0008006" key="3">
    <source>
        <dbReference type="Google" id="ProtNLM"/>
    </source>
</evidence>
<proteinExistence type="predicted"/>
<dbReference type="Proteomes" id="UP001399917">
    <property type="component" value="Unassembled WGS sequence"/>
</dbReference>
<sequence length="132" mass="14326">MMNRTPVNPWNWSLNLGYNQGEIIEGSTRHLIVSGQTSVDTEGAPQHVGDMRAQIDLSLNNLEAVLKSAGMDLGNIIRLGVFATDVDEALKNFDLFGMRFGPIQCSPPMTLLGVTRLAIPDLLFEIEATAAA</sequence>
<name>A0ABP7KJT0_9RHOB</name>
<evidence type="ECO:0000313" key="1">
    <source>
        <dbReference type="EMBL" id="GAA3877736.1"/>
    </source>
</evidence>
<dbReference type="Gene3D" id="3.30.1330.40">
    <property type="entry name" value="RutC-like"/>
    <property type="match status" value="1"/>
</dbReference>
<dbReference type="RefSeq" id="WP_344848423.1">
    <property type="nucleotide sequence ID" value="NZ_BAABDF010000007.1"/>
</dbReference>
<keyword evidence="2" id="KW-1185">Reference proteome</keyword>
<organism evidence="1 2">
    <name type="scientific">Celeribacter arenosi</name>
    <dbReference type="NCBI Taxonomy" id="792649"/>
    <lineage>
        <taxon>Bacteria</taxon>
        <taxon>Pseudomonadati</taxon>
        <taxon>Pseudomonadota</taxon>
        <taxon>Alphaproteobacteria</taxon>
        <taxon>Rhodobacterales</taxon>
        <taxon>Roseobacteraceae</taxon>
        <taxon>Celeribacter</taxon>
    </lineage>
</organism>
<dbReference type="Pfam" id="PF01042">
    <property type="entry name" value="Ribonuc_L-PSP"/>
    <property type="match status" value="1"/>
</dbReference>
<comment type="caution">
    <text evidence="1">The sequence shown here is derived from an EMBL/GenBank/DDBJ whole genome shotgun (WGS) entry which is preliminary data.</text>
</comment>
<reference evidence="2" key="1">
    <citation type="journal article" date="2019" name="Int. J. Syst. Evol. Microbiol.">
        <title>The Global Catalogue of Microorganisms (GCM) 10K type strain sequencing project: providing services to taxonomists for standard genome sequencing and annotation.</title>
        <authorList>
            <consortium name="The Broad Institute Genomics Platform"/>
            <consortium name="The Broad Institute Genome Sequencing Center for Infectious Disease"/>
            <person name="Wu L."/>
            <person name="Ma J."/>
        </authorList>
    </citation>
    <scope>NUCLEOTIDE SEQUENCE [LARGE SCALE GENOMIC DNA]</scope>
    <source>
        <strain evidence="2">JCM 17190</strain>
    </source>
</reference>
<dbReference type="InterPro" id="IPR006175">
    <property type="entry name" value="YjgF/YER057c/UK114"/>
</dbReference>
<protein>
    <recommendedName>
        <fullName evidence="3">Enamine deaminase RidA, house cleaning of reactive enamine intermediates, YjgF/YER057c/UK114 family</fullName>
    </recommendedName>
</protein>
<dbReference type="SUPFAM" id="SSF55298">
    <property type="entry name" value="YjgF-like"/>
    <property type="match status" value="1"/>
</dbReference>
<accession>A0ABP7KJT0</accession>